<comment type="caution">
    <text evidence="2">The sequence shown here is derived from an EMBL/GenBank/DDBJ whole genome shotgun (WGS) entry which is preliminary data.</text>
</comment>
<feature type="region of interest" description="Disordered" evidence="1">
    <location>
        <begin position="247"/>
        <end position="282"/>
    </location>
</feature>
<feature type="region of interest" description="Disordered" evidence="1">
    <location>
        <begin position="392"/>
        <end position="419"/>
    </location>
</feature>
<protein>
    <submittedName>
        <fullName evidence="2">Uncharacterized protein</fullName>
    </submittedName>
</protein>
<organism evidence="2 3">
    <name type="scientific">Trichoderma ghanense</name>
    <dbReference type="NCBI Taxonomy" id="65468"/>
    <lineage>
        <taxon>Eukaryota</taxon>
        <taxon>Fungi</taxon>
        <taxon>Dikarya</taxon>
        <taxon>Ascomycota</taxon>
        <taxon>Pezizomycotina</taxon>
        <taxon>Sordariomycetes</taxon>
        <taxon>Hypocreomycetidae</taxon>
        <taxon>Hypocreales</taxon>
        <taxon>Hypocreaceae</taxon>
        <taxon>Trichoderma</taxon>
    </lineage>
</organism>
<dbReference type="RefSeq" id="XP_073561877.1">
    <property type="nucleotide sequence ID" value="XM_073699330.1"/>
</dbReference>
<evidence type="ECO:0000313" key="3">
    <source>
        <dbReference type="Proteomes" id="UP001642720"/>
    </source>
</evidence>
<feature type="compositionally biased region" description="Basic residues" evidence="1">
    <location>
        <begin position="1"/>
        <end position="11"/>
    </location>
</feature>
<evidence type="ECO:0000313" key="2">
    <source>
        <dbReference type="EMBL" id="TFB05676.1"/>
    </source>
</evidence>
<name>A0ABY2HBY0_9HYPO</name>
<accession>A0ABY2HBY0</accession>
<feature type="region of interest" description="Disordered" evidence="1">
    <location>
        <begin position="580"/>
        <end position="599"/>
    </location>
</feature>
<feature type="region of interest" description="Disordered" evidence="1">
    <location>
        <begin position="1"/>
        <end position="39"/>
    </location>
</feature>
<feature type="compositionally biased region" description="Basic residues" evidence="1">
    <location>
        <begin position="186"/>
        <end position="202"/>
    </location>
</feature>
<keyword evidence="3" id="KW-1185">Reference proteome</keyword>
<feature type="compositionally biased region" description="Basic and acidic residues" evidence="1">
    <location>
        <begin position="399"/>
        <end position="413"/>
    </location>
</feature>
<reference evidence="2 3" key="1">
    <citation type="submission" date="2018-01" db="EMBL/GenBank/DDBJ databases">
        <title>Genome characterization of the sugarcane-associated fungus Trichoderma ghanense CCMA-1212 and their application in lignocelulose bioconversion.</title>
        <authorList>
            <person name="Steindorff A.S."/>
            <person name="Mendes T.D."/>
            <person name="Vilela E.S.D."/>
            <person name="Rodrigues D.S."/>
            <person name="Formighieri E.F."/>
            <person name="Melo I.S."/>
            <person name="Favaro L.C.L."/>
        </authorList>
    </citation>
    <scope>NUCLEOTIDE SEQUENCE [LARGE SCALE GENOMIC DNA]</scope>
    <source>
        <strain evidence="2 3">CCMA-1212</strain>
    </source>
</reference>
<feature type="compositionally biased region" description="Polar residues" evidence="1">
    <location>
        <begin position="586"/>
        <end position="596"/>
    </location>
</feature>
<gene>
    <name evidence="2" type="ORF">CCMA1212_001922</name>
</gene>
<feature type="compositionally biased region" description="Basic and acidic residues" evidence="1">
    <location>
        <begin position="171"/>
        <end position="183"/>
    </location>
</feature>
<evidence type="ECO:0000256" key="1">
    <source>
        <dbReference type="SAM" id="MobiDB-lite"/>
    </source>
</evidence>
<dbReference type="EMBL" id="PPTA01000002">
    <property type="protein sequence ID" value="TFB05676.1"/>
    <property type="molecule type" value="Genomic_DNA"/>
</dbReference>
<sequence length="756" mass="83173">MARHRHGRSPARKSTPCHQAPCRHSAARPSASHDDRTPLRTDFIPSWLQNVQTSYYDSLLEVPREASPADAPETSWHPNGIPYVRIPSTHDAGRYQSSDLFIQDSPSPAPSAIQTGGHHHHESDLCSGYGRISVDRGGGHRSRTTTSTPPPASVVKDDAFEKRLRRKTRKDRYNTVKSKDAVPTKKQAKKPSTRVSKSGRLRSSREVMANFKSSAITNPNERITLKSTFTPGLFVNGRGSAPVADLVFNEIPPPDEDSEPFERNRSSNSRLRKSKEGRARQEEIEYLTSASKRLREDYPAPEYLGSRSVSILSGGDFPSVQRSSTADVIDDEAAAGDAGLMPRHGGLDGGGAPDQAGNSHRLRPLHDDHELQSHKVCDCAAVNEAPFLDSNILNTHAPADGDSRLKDQKKSPEEEPEIEPIVSRGELKSCGSQTVKLLDYQDKGVMVSPRMYQPTEIRKQDGTDNGSQPLCPDEGDIPHVGAEPQCPHAMPQRSILGADQQAVSPDYKIPGIGIPSTNCDIYGYPTYVPGISASLDFGAVAKDAPYHYSGPSPAWFFGKPSSQYPLLTLDPYSNPASTLVDDPGMSASSDTQSRNTRYPGILPQPTGSRQGFQIFQEANQDLDFFCTNALQDDEDVPGESLTEYIERMEHEILGPDETSSLGTDDGLLPPQPICHDRVPDVPHIVDAQYTDGSLHRMASDGLLPPRGLARQPVREELGWPSQQYQSLPRPENLEGLDHSIRSEMASFWRPNYMMWC</sequence>
<dbReference type="Proteomes" id="UP001642720">
    <property type="component" value="Unassembled WGS sequence"/>
</dbReference>
<proteinExistence type="predicted"/>
<feature type="region of interest" description="Disordered" evidence="1">
    <location>
        <begin position="104"/>
        <end position="206"/>
    </location>
</feature>
<dbReference type="GeneID" id="300573780"/>